<dbReference type="InterPro" id="IPR002126">
    <property type="entry name" value="Cadherin-like_dom"/>
</dbReference>
<keyword evidence="3" id="KW-0106">Calcium</keyword>
<dbReference type="EMBL" id="LVZM01002772">
    <property type="protein sequence ID" value="OUC48381.1"/>
    <property type="molecule type" value="Genomic_DNA"/>
</dbReference>
<proteinExistence type="predicted"/>
<dbReference type="PROSITE" id="PS50268">
    <property type="entry name" value="CADHERIN_2"/>
    <property type="match status" value="1"/>
</dbReference>
<dbReference type="CDD" id="cd11304">
    <property type="entry name" value="Cadherin_repeat"/>
    <property type="match status" value="1"/>
</dbReference>
<dbReference type="GO" id="GO:0005509">
    <property type="term" value="F:calcium ion binding"/>
    <property type="evidence" value="ECO:0007669"/>
    <property type="project" value="UniProtKB-UniRule"/>
</dbReference>
<evidence type="ECO:0000256" key="3">
    <source>
        <dbReference type="PROSITE-ProRule" id="PRU00043"/>
    </source>
</evidence>
<dbReference type="SUPFAM" id="SSF49313">
    <property type="entry name" value="Cadherin-like"/>
    <property type="match status" value="1"/>
</dbReference>
<dbReference type="Pfam" id="PF00028">
    <property type="entry name" value="Cadherin"/>
    <property type="match status" value="1"/>
</dbReference>
<evidence type="ECO:0000256" key="2">
    <source>
        <dbReference type="ARBA" id="ARBA00022989"/>
    </source>
</evidence>
<evidence type="ECO:0000313" key="6">
    <source>
        <dbReference type="Proteomes" id="UP000243006"/>
    </source>
</evidence>
<keyword evidence="1" id="KW-0812">Transmembrane</keyword>
<dbReference type="Proteomes" id="UP000243006">
    <property type="component" value="Unassembled WGS sequence"/>
</dbReference>
<sequence length="134" mass="15136">MAILYDGSPVGTAVMTVKATDPDEGLNGHVQYFIDSSSAGDFSLDPVYGTLRVNTMLNKKSYKLTIWAYDQGENQLRTSSDLNVVLLDTSVNHFILEADSTEITVNAFLLFLHKHVSLFDFLRFLKMNRSEKFY</sequence>
<accession>A0A1Y3ETA5</accession>
<dbReference type="GO" id="GO:0007156">
    <property type="term" value="P:homophilic cell adhesion via plasma membrane adhesion molecules"/>
    <property type="evidence" value="ECO:0007669"/>
    <property type="project" value="InterPro"/>
</dbReference>
<dbReference type="PANTHER" id="PTHR24026">
    <property type="entry name" value="FAT ATYPICAL CADHERIN-RELATED"/>
    <property type="match status" value="1"/>
</dbReference>
<evidence type="ECO:0000313" key="5">
    <source>
        <dbReference type="EMBL" id="OUC48381.1"/>
    </source>
</evidence>
<evidence type="ECO:0000256" key="1">
    <source>
        <dbReference type="ARBA" id="ARBA00022692"/>
    </source>
</evidence>
<keyword evidence="2" id="KW-1133">Transmembrane helix</keyword>
<gene>
    <name evidence="5" type="ORF">D917_01225</name>
</gene>
<organism evidence="5 6">
    <name type="scientific">Trichinella nativa</name>
    <dbReference type="NCBI Taxonomy" id="6335"/>
    <lineage>
        <taxon>Eukaryota</taxon>
        <taxon>Metazoa</taxon>
        <taxon>Ecdysozoa</taxon>
        <taxon>Nematoda</taxon>
        <taxon>Enoplea</taxon>
        <taxon>Dorylaimia</taxon>
        <taxon>Trichinellida</taxon>
        <taxon>Trichinellidae</taxon>
        <taxon>Trichinella</taxon>
    </lineage>
</organism>
<dbReference type="PANTHER" id="PTHR24026:SF126">
    <property type="entry name" value="PROTOCADHERIN FAT 4"/>
    <property type="match status" value="1"/>
</dbReference>
<dbReference type="GO" id="GO:0005886">
    <property type="term" value="C:plasma membrane"/>
    <property type="evidence" value="ECO:0007669"/>
    <property type="project" value="UniProtKB-SubCell"/>
</dbReference>
<dbReference type="SMART" id="SM00112">
    <property type="entry name" value="CA"/>
    <property type="match status" value="1"/>
</dbReference>
<dbReference type="Gene3D" id="2.60.40.60">
    <property type="entry name" value="Cadherins"/>
    <property type="match status" value="1"/>
</dbReference>
<feature type="domain" description="Cadherin" evidence="4">
    <location>
        <begin position="6"/>
        <end position="101"/>
    </location>
</feature>
<reference evidence="5 6" key="1">
    <citation type="submission" date="2015-04" db="EMBL/GenBank/DDBJ databases">
        <title>Draft genome of the roundworm Trichinella nativa.</title>
        <authorList>
            <person name="Mitreva M."/>
        </authorList>
    </citation>
    <scope>NUCLEOTIDE SEQUENCE [LARGE SCALE GENOMIC DNA]</scope>
    <source>
        <strain evidence="5 6">ISS45</strain>
    </source>
</reference>
<comment type="caution">
    <text evidence="5">The sequence shown here is derived from an EMBL/GenBank/DDBJ whole genome shotgun (WGS) entry which is preliminary data.</text>
</comment>
<dbReference type="AlphaFoldDB" id="A0A1Y3ETA5"/>
<name>A0A1Y3ETA5_9BILA</name>
<evidence type="ECO:0000259" key="4">
    <source>
        <dbReference type="PROSITE" id="PS50268"/>
    </source>
</evidence>
<keyword evidence="2" id="KW-0472">Membrane</keyword>
<protein>
    <submittedName>
        <fullName evidence="5">Putative cadherin domain protein</fullName>
    </submittedName>
</protein>
<dbReference type="InterPro" id="IPR015919">
    <property type="entry name" value="Cadherin-like_sf"/>
</dbReference>